<dbReference type="Gene3D" id="3.30.70.1560">
    <property type="entry name" value="Alpha-L RNA-binding motif"/>
    <property type="match status" value="1"/>
</dbReference>
<evidence type="ECO:0000313" key="8">
    <source>
        <dbReference type="EMBL" id="OAN44024.1"/>
    </source>
</evidence>
<dbReference type="EC" id="5.4.99.-" evidence="6"/>
<keyword evidence="3 6" id="KW-0413">Isomerase</keyword>
<name>A0A178M805_9PROT</name>
<evidence type="ECO:0000256" key="1">
    <source>
        <dbReference type="ARBA" id="ARBA00008348"/>
    </source>
</evidence>
<dbReference type="AlphaFoldDB" id="A0A178M805"/>
<organism evidence="8 9">
    <name type="scientific">Paramagnetospirillum marisnigri</name>
    <dbReference type="NCBI Taxonomy" id="1285242"/>
    <lineage>
        <taxon>Bacteria</taxon>
        <taxon>Pseudomonadati</taxon>
        <taxon>Pseudomonadota</taxon>
        <taxon>Alphaproteobacteria</taxon>
        <taxon>Rhodospirillales</taxon>
        <taxon>Magnetospirillaceae</taxon>
        <taxon>Paramagnetospirillum</taxon>
    </lineage>
</organism>
<dbReference type="InterPro" id="IPR036986">
    <property type="entry name" value="S4_RNA-bd_sf"/>
</dbReference>
<accession>A0A178M805</accession>
<dbReference type="Gene3D" id="3.10.290.10">
    <property type="entry name" value="RNA-binding S4 domain"/>
    <property type="match status" value="1"/>
</dbReference>
<keyword evidence="9" id="KW-1185">Reference proteome</keyword>
<dbReference type="Gene3D" id="3.30.70.580">
    <property type="entry name" value="Pseudouridine synthase I, catalytic domain, N-terminal subdomain"/>
    <property type="match status" value="1"/>
</dbReference>
<comment type="function">
    <text evidence="5">Responsible for synthesis of pseudouridine from uracil-516 in 16S ribosomal RNA.</text>
</comment>
<comment type="caution">
    <text evidence="8">The sequence shown here is derived from an EMBL/GenBank/DDBJ whole genome shotgun (WGS) entry which is preliminary data.</text>
</comment>
<dbReference type="InterPro" id="IPR018496">
    <property type="entry name" value="PsdUridine_synth_RsuA/RluB_CS"/>
</dbReference>
<dbReference type="GO" id="GO:0001522">
    <property type="term" value="P:pseudouridine synthesis"/>
    <property type="evidence" value="ECO:0007669"/>
    <property type="project" value="InterPro"/>
</dbReference>
<dbReference type="EMBL" id="LWQT01000120">
    <property type="protein sequence ID" value="OAN44024.1"/>
    <property type="molecule type" value="Genomic_DNA"/>
</dbReference>
<reference evidence="8 9" key="1">
    <citation type="submission" date="2016-04" db="EMBL/GenBank/DDBJ databases">
        <title>Draft genome sequence of freshwater magnetotactic bacteria Magnetospirillum marisnigri SP-1 and Magnetospirillum moscoviense BB-1.</title>
        <authorList>
            <person name="Koziaeva V."/>
            <person name="Dziuba M.V."/>
            <person name="Ivanov T.M."/>
            <person name="Kuznetsov B."/>
            <person name="Grouzdev D.S."/>
        </authorList>
    </citation>
    <scope>NUCLEOTIDE SEQUENCE [LARGE SCALE GENOMIC DNA]</scope>
    <source>
        <strain evidence="8 9">SP-1</strain>
    </source>
</reference>
<comment type="similarity">
    <text evidence="1 6">Belongs to the pseudouridine synthase RsuA family.</text>
</comment>
<dbReference type="GO" id="GO:0006364">
    <property type="term" value="P:rRNA processing"/>
    <property type="evidence" value="ECO:0007669"/>
    <property type="project" value="UniProtKB-ARBA"/>
</dbReference>
<dbReference type="Proteomes" id="UP000078428">
    <property type="component" value="Unassembled WGS sequence"/>
</dbReference>
<dbReference type="PANTHER" id="PTHR47683:SF4">
    <property type="entry name" value="PSEUDOURIDINE SYNTHASE"/>
    <property type="match status" value="1"/>
</dbReference>
<dbReference type="InterPro" id="IPR042092">
    <property type="entry name" value="PsdUridine_s_RsuA/RluB/E/F_cat"/>
</dbReference>
<feature type="domain" description="Pseudouridine synthase RsuA/RluA-like" evidence="7">
    <location>
        <begin position="61"/>
        <end position="193"/>
    </location>
</feature>
<evidence type="ECO:0000256" key="5">
    <source>
        <dbReference type="ARBA" id="ARBA00037590"/>
    </source>
</evidence>
<sequence>MRLIRLVANLGYGSQKEVKAMIRDGRLTTASGEVLAADSRCDHADIRLDGEPLDPAPGLMVMLNKPDGYTCSTSDPGRVVYELLPPRFMHRSPLVAPVGRLDRDSTGLLLLTDDGALSHRITAPRAHVAKTYEVELARPLNGDEAIIFASGSLMLRSEKTPLAPAKMLVLAPQRAHITINEGRYHQVKRMFAAVGNHVERLRRIGIGGLGLGDLEEGNWRCLSPDEVSMIFRDNEGG</sequence>
<evidence type="ECO:0000256" key="2">
    <source>
        <dbReference type="ARBA" id="ARBA00022884"/>
    </source>
</evidence>
<proteinExistence type="inferred from homology"/>
<dbReference type="PROSITE" id="PS01149">
    <property type="entry name" value="PSI_RSU"/>
    <property type="match status" value="1"/>
</dbReference>
<dbReference type="InterPro" id="IPR000748">
    <property type="entry name" value="PsdUridine_synth_RsuA/RluB/E/F"/>
</dbReference>
<evidence type="ECO:0000256" key="3">
    <source>
        <dbReference type="ARBA" id="ARBA00023235"/>
    </source>
</evidence>
<evidence type="ECO:0000313" key="9">
    <source>
        <dbReference type="Proteomes" id="UP000078428"/>
    </source>
</evidence>
<dbReference type="InterPro" id="IPR020094">
    <property type="entry name" value="TruA/RsuA/RluB/E/F_N"/>
</dbReference>
<evidence type="ECO:0000256" key="6">
    <source>
        <dbReference type="RuleBase" id="RU003887"/>
    </source>
</evidence>
<dbReference type="STRING" id="1285242.A6A04_09080"/>
<dbReference type="InterPro" id="IPR006145">
    <property type="entry name" value="PsdUridine_synth_RsuA/RluA"/>
</dbReference>
<dbReference type="SUPFAM" id="SSF55120">
    <property type="entry name" value="Pseudouridine synthase"/>
    <property type="match status" value="1"/>
</dbReference>
<dbReference type="GO" id="GO:0003723">
    <property type="term" value="F:RNA binding"/>
    <property type="evidence" value="ECO:0007669"/>
    <property type="project" value="UniProtKB-KW"/>
</dbReference>
<dbReference type="InterPro" id="IPR050343">
    <property type="entry name" value="RsuA_PseudoU_synthase"/>
</dbReference>
<dbReference type="OrthoDB" id="9807213at2"/>
<comment type="catalytic activity">
    <reaction evidence="4">
        <text>uridine(516) in 16S rRNA = pseudouridine(516) in 16S rRNA</text>
        <dbReference type="Rhea" id="RHEA:38867"/>
        <dbReference type="Rhea" id="RHEA-COMP:10089"/>
        <dbReference type="Rhea" id="RHEA-COMP:10090"/>
        <dbReference type="ChEBI" id="CHEBI:65314"/>
        <dbReference type="ChEBI" id="CHEBI:65315"/>
        <dbReference type="EC" id="5.4.99.19"/>
    </reaction>
</comment>
<protein>
    <recommendedName>
        <fullName evidence="6">Pseudouridine synthase</fullName>
        <ecNumber evidence="6">5.4.99.-</ecNumber>
    </recommendedName>
</protein>
<keyword evidence="2" id="KW-0694">RNA-binding</keyword>
<dbReference type="NCBIfam" id="TIGR00093">
    <property type="entry name" value="pseudouridine synthase"/>
    <property type="match status" value="1"/>
</dbReference>
<evidence type="ECO:0000256" key="4">
    <source>
        <dbReference type="ARBA" id="ARBA00036749"/>
    </source>
</evidence>
<dbReference type="PANTHER" id="PTHR47683">
    <property type="entry name" value="PSEUDOURIDINE SYNTHASE FAMILY PROTEIN-RELATED"/>
    <property type="match status" value="1"/>
</dbReference>
<dbReference type="GO" id="GO:0160136">
    <property type="term" value="F:16S rRNA pseudouridine(516) synthase activity"/>
    <property type="evidence" value="ECO:0007669"/>
    <property type="project" value="UniProtKB-EC"/>
</dbReference>
<dbReference type="RefSeq" id="WP_068495816.1">
    <property type="nucleotide sequence ID" value="NZ_LWQT01000120.1"/>
</dbReference>
<evidence type="ECO:0000259" key="7">
    <source>
        <dbReference type="Pfam" id="PF00849"/>
    </source>
</evidence>
<gene>
    <name evidence="8" type="ORF">A6A04_09080</name>
</gene>
<dbReference type="InterPro" id="IPR020103">
    <property type="entry name" value="PsdUridine_synth_cat_dom_sf"/>
</dbReference>
<dbReference type="Pfam" id="PF00849">
    <property type="entry name" value="PseudoU_synth_2"/>
    <property type="match status" value="1"/>
</dbReference>